<name>A0A6A0AMW1_HAELA</name>
<gene>
    <name evidence="1" type="ORF">HaLaN_32585</name>
</gene>
<protein>
    <submittedName>
        <fullName evidence="1">Uncharacterized protein</fullName>
    </submittedName>
</protein>
<comment type="caution">
    <text evidence="1">The sequence shown here is derived from an EMBL/GenBank/DDBJ whole genome shotgun (WGS) entry which is preliminary data.</text>
</comment>
<evidence type="ECO:0000313" key="1">
    <source>
        <dbReference type="EMBL" id="GFH33244.1"/>
    </source>
</evidence>
<organism evidence="1 2">
    <name type="scientific">Haematococcus lacustris</name>
    <name type="common">Green alga</name>
    <name type="synonym">Haematococcus pluvialis</name>
    <dbReference type="NCBI Taxonomy" id="44745"/>
    <lineage>
        <taxon>Eukaryota</taxon>
        <taxon>Viridiplantae</taxon>
        <taxon>Chlorophyta</taxon>
        <taxon>core chlorophytes</taxon>
        <taxon>Chlorophyceae</taxon>
        <taxon>CS clade</taxon>
        <taxon>Chlamydomonadales</taxon>
        <taxon>Haematococcaceae</taxon>
        <taxon>Haematococcus</taxon>
    </lineage>
</organism>
<keyword evidence="2" id="KW-1185">Reference proteome</keyword>
<accession>A0A6A0AMW1</accession>
<evidence type="ECO:0000313" key="2">
    <source>
        <dbReference type="Proteomes" id="UP000485058"/>
    </source>
</evidence>
<dbReference type="Proteomes" id="UP000485058">
    <property type="component" value="Unassembled WGS sequence"/>
</dbReference>
<dbReference type="EMBL" id="BLLF01008075">
    <property type="protein sequence ID" value="GFH33244.1"/>
    <property type="molecule type" value="Genomic_DNA"/>
</dbReference>
<proteinExistence type="predicted"/>
<reference evidence="1 2" key="1">
    <citation type="submission" date="2020-02" db="EMBL/GenBank/DDBJ databases">
        <title>Draft genome sequence of Haematococcus lacustris strain NIES-144.</title>
        <authorList>
            <person name="Morimoto D."/>
            <person name="Nakagawa S."/>
            <person name="Yoshida T."/>
            <person name="Sawayama S."/>
        </authorList>
    </citation>
    <scope>NUCLEOTIDE SEQUENCE [LARGE SCALE GENOMIC DNA]</scope>
    <source>
        <strain evidence="1 2">NIES-144</strain>
    </source>
</reference>
<dbReference type="AlphaFoldDB" id="A0A6A0AMW1"/>
<feature type="non-terminal residue" evidence="1">
    <location>
        <position position="1"/>
    </location>
</feature>
<feature type="non-terminal residue" evidence="1">
    <location>
        <position position="187"/>
    </location>
</feature>
<sequence>MTVTNAVWRPEGPQVVAVDTTSVPAWPTLGFSEGGARLLGSAGPTSQLYTVTLPKTLPDRLLRPGPSGALLAPTTAAMIWGPGFFCTVDLGGPAAPLQALNASALLNTDYEATFPAPLPLDDTCFRMALAKQRVGNSTRLAITVAAIAATPACLAAQLALQRPLYLRLVLSPRAAAALAAAPLFAPQ</sequence>